<evidence type="ECO:0000313" key="3">
    <source>
        <dbReference type="Proteomes" id="UP000436088"/>
    </source>
</evidence>
<gene>
    <name evidence="2" type="ORF">F3Y22_tig00110151pilonHSYRG00276</name>
</gene>
<accession>A0A6A3BK47</accession>
<dbReference type="AlphaFoldDB" id="A0A6A3BK47"/>
<sequence length="438" mass="50423">MFLPGSVKDKSQDSFLDDKGLVFGELRSLKEMGGLDFGEDIRLEPTKLLEKFQKANKHLNLDSPFGFNWSQHRFHYRKPQLALLHVFTLILGRSTPLKMILCAVFGEASEFHSLFLKSDRKIAVDWLNYDGILASSLEAKSVFSRGQIELVNDWKKVFSPATVVFPNYALPISSSHLKIIVLSSDSTGNYSMAVEETVEGYAFLLETVVKLPSEVAPPKVVAEHTSKLKEEWKWNLFEDFLNSTFKDRSSKILNTLEEQWNHSQREKFGSLIAMDDFFSYDIWEEEKKAHVLNAKRREEQQLKDRTDQPRGTWEDVYRNAKRADRMRNDLQKGMKGSSNGLANHYVYMNLILGKSTKGRRPGMDDIDGPSRLPLLNNPYYRDTLDEYGAFFAIANQIDRLHRNAWIGFQSWRATARKAKRSTQSPMTRSLDYITQLSP</sequence>
<feature type="compositionally biased region" description="Polar residues" evidence="1">
    <location>
        <begin position="421"/>
        <end position="438"/>
    </location>
</feature>
<reference evidence="2" key="1">
    <citation type="submission" date="2019-09" db="EMBL/GenBank/DDBJ databases">
        <title>Draft genome information of white flower Hibiscus syriacus.</title>
        <authorList>
            <person name="Kim Y.-M."/>
        </authorList>
    </citation>
    <scope>NUCLEOTIDE SEQUENCE [LARGE SCALE GENOMIC DNA]</scope>
    <source>
        <strain evidence="2">YM2019G1</strain>
    </source>
</reference>
<dbReference type="PANTHER" id="PTHR46635:SF1">
    <property type="entry name" value="GLYCOSYL TRANSFERASE FAMILY 1 PROTEIN"/>
    <property type="match status" value="1"/>
</dbReference>
<comment type="caution">
    <text evidence="2">The sequence shown here is derived from an EMBL/GenBank/DDBJ whole genome shotgun (WGS) entry which is preliminary data.</text>
</comment>
<dbReference type="Proteomes" id="UP000436088">
    <property type="component" value="Unassembled WGS sequence"/>
</dbReference>
<dbReference type="EMBL" id="VEPZ02000852">
    <property type="protein sequence ID" value="KAE8716281.1"/>
    <property type="molecule type" value="Genomic_DNA"/>
</dbReference>
<keyword evidence="3" id="KW-1185">Reference proteome</keyword>
<feature type="region of interest" description="Disordered" evidence="1">
    <location>
        <begin position="417"/>
        <end position="438"/>
    </location>
</feature>
<evidence type="ECO:0000256" key="1">
    <source>
        <dbReference type="SAM" id="MobiDB-lite"/>
    </source>
</evidence>
<organism evidence="2 3">
    <name type="scientific">Hibiscus syriacus</name>
    <name type="common">Rose of Sharon</name>
    <dbReference type="NCBI Taxonomy" id="106335"/>
    <lineage>
        <taxon>Eukaryota</taxon>
        <taxon>Viridiplantae</taxon>
        <taxon>Streptophyta</taxon>
        <taxon>Embryophyta</taxon>
        <taxon>Tracheophyta</taxon>
        <taxon>Spermatophyta</taxon>
        <taxon>Magnoliopsida</taxon>
        <taxon>eudicotyledons</taxon>
        <taxon>Gunneridae</taxon>
        <taxon>Pentapetalae</taxon>
        <taxon>rosids</taxon>
        <taxon>malvids</taxon>
        <taxon>Malvales</taxon>
        <taxon>Malvaceae</taxon>
        <taxon>Malvoideae</taxon>
        <taxon>Hibiscus</taxon>
    </lineage>
</organism>
<keyword evidence="2" id="KW-0808">Transferase</keyword>
<evidence type="ECO:0000313" key="2">
    <source>
        <dbReference type="EMBL" id="KAE8716281.1"/>
    </source>
</evidence>
<dbReference type="GO" id="GO:0016740">
    <property type="term" value="F:transferase activity"/>
    <property type="evidence" value="ECO:0007669"/>
    <property type="project" value="UniProtKB-KW"/>
</dbReference>
<name>A0A6A3BK47_HIBSY</name>
<dbReference type="PANTHER" id="PTHR46635">
    <property type="entry name" value="GLYCOSYL TRANSFERASE FAMILY 1 PROTEIN"/>
    <property type="match status" value="1"/>
</dbReference>
<proteinExistence type="predicted"/>
<protein>
    <submittedName>
        <fullName evidence="2">Glycosyl transferase family 1 protein isoform 2</fullName>
    </submittedName>
</protein>